<accession>A0A0F9LGN1</accession>
<name>A0A0F9LGN1_9ZZZZ</name>
<feature type="domain" description="Pyrrolo-quinoline quinone repeat" evidence="1">
    <location>
        <begin position="1"/>
        <end position="81"/>
    </location>
</feature>
<evidence type="ECO:0000313" key="2">
    <source>
        <dbReference type="EMBL" id="KKM94084.1"/>
    </source>
</evidence>
<dbReference type="InterPro" id="IPR011047">
    <property type="entry name" value="Quinoprotein_ADH-like_sf"/>
</dbReference>
<feature type="non-terminal residue" evidence="2">
    <location>
        <position position="1"/>
    </location>
</feature>
<dbReference type="EMBL" id="LAZR01006184">
    <property type="protein sequence ID" value="KKM94084.1"/>
    <property type="molecule type" value="Genomic_DNA"/>
</dbReference>
<protein>
    <recommendedName>
        <fullName evidence="1">Pyrrolo-quinoline quinone repeat domain-containing protein</fullName>
    </recommendedName>
</protein>
<dbReference type="InterPro" id="IPR002372">
    <property type="entry name" value="PQQ_rpt_dom"/>
</dbReference>
<dbReference type="Pfam" id="PF13360">
    <property type="entry name" value="PQQ_2"/>
    <property type="match status" value="1"/>
</dbReference>
<dbReference type="PANTHER" id="PTHR34512:SF30">
    <property type="entry name" value="OUTER MEMBRANE PROTEIN ASSEMBLY FACTOR BAMB"/>
    <property type="match status" value="1"/>
</dbReference>
<dbReference type="SUPFAM" id="SSF50998">
    <property type="entry name" value="Quinoprotein alcohol dehydrogenase-like"/>
    <property type="match status" value="1"/>
</dbReference>
<gene>
    <name evidence="2" type="ORF">LCGC14_1201900</name>
</gene>
<dbReference type="AlphaFoldDB" id="A0A0F9LGN1"/>
<reference evidence="2" key="1">
    <citation type="journal article" date="2015" name="Nature">
        <title>Complex archaea that bridge the gap between prokaryotes and eukaryotes.</title>
        <authorList>
            <person name="Spang A."/>
            <person name="Saw J.H."/>
            <person name="Jorgensen S.L."/>
            <person name="Zaremba-Niedzwiedzka K."/>
            <person name="Martijn J."/>
            <person name="Lind A.E."/>
            <person name="van Eijk R."/>
            <person name="Schleper C."/>
            <person name="Guy L."/>
            <person name="Ettema T.J."/>
        </authorList>
    </citation>
    <scope>NUCLEOTIDE SEQUENCE</scope>
</reference>
<dbReference type="PANTHER" id="PTHR34512">
    <property type="entry name" value="CELL SURFACE PROTEIN"/>
    <property type="match status" value="1"/>
</dbReference>
<sequence>IVAIDKETGRELWRVSRSPRPGWGTPIAVQVGDRVEVIVSSSRRIDAFDPQTGDILWYCSGNKVEVIPTPVVGHGLIYCSSGRTGPTIAVRPGGTGDVTATHIAWKTPKDSPFVPSPLLLGDYLYTINDMFSVASCHNAKTGELIGQLKLGRAAREHFSASPIAVGGKIFFTNDDGETFVLNPAPDFRLLHVNRLGEQTLASPALVDGRWYYRTADHLICIGE</sequence>
<proteinExistence type="predicted"/>
<evidence type="ECO:0000259" key="1">
    <source>
        <dbReference type="Pfam" id="PF13360"/>
    </source>
</evidence>
<organism evidence="2">
    <name type="scientific">marine sediment metagenome</name>
    <dbReference type="NCBI Taxonomy" id="412755"/>
    <lineage>
        <taxon>unclassified sequences</taxon>
        <taxon>metagenomes</taxon>
        <taxon>ecological metagenomes</taxon>
    </lineage>
</organism>
<comment type="caution">
    <text evidence="2">The sequence shown here is derived from an EMBL/GenBank/DDBJ whole genome shotgun (WGS) entry which is preliminary data.</text>
</comment>
<dbReference type="InterPro" id="IPR015943">
    <property type="entry name" value="WD40/YVTN_repeat-like_dom_sf"/>
</dbReference>
<dbReference type="Gene3D" id="2.130.10.10">
    <property type="entry name" value="YVTN repeat-like/Quinoprotein amine dehydrogenase"/>
    <property type="match status" value="1"/>
</dbReference>